<sequence length="135" mass="14326">MRVIGCHEPHPSRDAGQRAGGLVPLHGGCGHPVPCRVKPDVAAVFPVLCEGLTLEAGEDAAHVAELGATGRSLGHWDPARRIGPGLRGEDLPGAAIERARSPDWRLDAGGQRRQRQNRERGEARHGRLPPPGQAS</sequence>
<feature type="region of interest" description="Disordered" evidence="1">
    <location>
        <begin position="69"/>
        <end position="135"/>
    </location>
</feature>
<proteinExistence type="predicted"/>
<keyword evidence="3" id="KW-1185">Reference proteome</keyword>
<reference evidence="2 3" key="1">
    <citation type="submission" date="2013-02" db="EMBL/GenBank/DDBJ databases">
        <authorList>
            <person name="Fiebig A."/>
            <person name="Goeker M."/>
            <person name="Klenk H.-P.P."/>
        </authorList>
    </citation>
    <scope>NUCLEOTIDE SEQUENCE [LARGE SCALE GENOMIC DNA]</scope>
    <source>
        <strain evidence="2 3">DSM 19309</strain>
    </source>
</reference>
<comment type="caution">
    <text evidence="2">The sequence shown here is derived from an EMBL/GenBank/DDBJ whole genome shotgun (WGS) entry which is preliminary data.</text>
</comment>
<dbReference type="AlphaFoldDB" id="A0A017HUI4"/>
<evidence type="ECO:0000256" key="1">
    <source>
        <dbReference type="SAM" id="MobiDB-lite"/>
    </source>
</evidence>
<dbReference type="HOGENOM" id="CLU_1884239_0_0_5"/>
<feature type="compositionally biased region" description="Basic and acidic residues" evidence="1">
    <location>
        <begin position="97"/>
        <end position="106"/>
    </location>
</feature>
<gene>
    <name evidence="2" type="ORF">Rumeso_00968</name>
</gene>
<accession>A0A017HUI4</accession>
<feature type="compositionally biased region" description="Basic and acidic residues" evidence="1">
    <location>
        <begin position="116"/>
        <end position="125"/>
    </location>
</feature>
<organism evidence="2 3">
    <name type="scientific">Rubellimicrobium mesophilum DSM 19309</name>
    <dbReference type="NCBI Taxonomy" id="442562"/>
    <lineage>
        <taxon>Bacteria</taxon>
        <taxon>Pseudomonadati</taxon>
        <taxon>Pseudomonadota</taxon>
        <taxon>Alphaproteobacteria</taxon>
        <taxon>Rhodobacterales</taxon>
        <taxon>Roseobacteraceae</taxon>
        <taxon>Rubellimicrobium</taxon>
    </lineage>
</organism>
<protein>
    <submittedName>
        <fullName evidence="2">Uncharacterized protein</fullName>
    </submittedName>
</protein>
<dbReference type="Proteomes" id="UP000019666">
    <property type="component" value="Unassembled WGS sequence"/>
</dbReference>
<evidence type="ECO:0000313" key="2">
    <source>
        <dbReference type="EMBL" id="EYD77419.1"/>
    </source>
</evidence>
<evidence type="ECO:0000313" key="3">
    <source>
        <dbReference type="Proteomes" id="UP000019666"/>
    </source>
</evidence>
<dbReference type="EMBL" id="AOSK01000029">
    <property type="protein sequence ID" value="EYD77419.1"/>
    <property type="molecule type" value="Genomic_DNA"/>
</dbReference>
<name>A0A017HUI4_9RHOB</name>